<dbReference type="EMBL" id="CH408158">
    <property type="protein sequence ID" value="EDK39740.2"/>
    <property type="molecule type" value="Genomic_DNA"/>
</dbReference>
<feature type="transmembrane region" description="Helical" evidence="6">
    <location>
        <begin position="522"/>
        <end position="543"/>
    </location>
</feature>
<dbReference type="CDD" id="cd17323">
    <property type="entry name" value="MFS_Tpo1_MDR_like"/>
    <property type="match status" value="1"/>
</dbReference>
<feature type="compositionally biased region" description="Basic and acidic residues" evidence="5">
    <location>
        <begin position="644"/>
        <end position="654"/>
    </location>
</feature>
<feature type="compositionally biased region" description="Acidic residues" evidence="5">
    <location>
        <begin position="41"/>
        <end position="53"/>
    </location>
</feature>
<organism evidence="8 9">
    <name type="scientific">Meyerozyma guilliermondii (strain ATCC 6260 / CBS 566 / DSM 6381 / JCM 1539 / NBRC 10279 / NRRL Y-324)</name>
    <name type="common">Yeast</name>
    <name type="synonym">Candida guilliermondii</name>
    <dbReference type="NCBI Taxonomy" id="294746"/>
    <lineage>
        <taxon>Eukaryota</taxon>
        <taxon>Fungi</taxon>
        <taxon>Dikarya</taxon>
        <taxon>Ascomycota</taxon>
        <taxon>Saccharomycotina</taxon>
        <taxon>Pichiomycetes</taxon>
        <taxon>Debaryomycetaceae</taxon>
        <taxon>Meyerozyma</taxon>
    </lineage>
</organism>
<keyword evidence="4 6" id="KW-0472">Membrane</keyword>
<dbReference type="InterPro" id="IPR036259">
    <property type="entry name" value="MFS_trans_sf"/>
</dbReference>
<keyword evidence="9" id="KW-1185">Reference proteome</keyword>
<sequence length="661" mass="73073">MGLFGTSKDDEERLRAAAPAPTDDRRSSLGGKSTDLSAYETADEGSEFANDNEIEIKNYNEDETNDYKDQNHSHASHSDSTIHNPIHAKSSSSSFSHPEPFDGTIKNGNEIDDEIAEDQLNRQQTLERISSRKSAEEVAREEQMAEEGIEPSSLDWEGPEDPLNPMNWPTWKKWYVTYTVALICLCVSLGSSLYVCGVPEISIKYNVSQELAVSGLTFYLIGLAIGPAVAAPLSEVLGRRWIYLLSLPPSILFTMGVGLSQNIRSILVLRFFSGLLASPAMAVAGGSISDIWAKDPYDMSFAMSLFCLAPFMGPVLGPIVGGFAAEYKNWRWTMWVLMMFCGAILLPVVLMPETYKPSLLSARAKKRGIHLNEPKMNAKRIRAILAYAFLKPIQMLFEEPIVLVLSIYISFIFAVLFGFFEAFPIIFRGVYHMDTGISGLPFIGVGLGLTLGVVFYMILDNYKYFPKNADGSRGKRDENGQFVWDPPESKLLPGKVGAVALPIGLFWLAWTARPSVHWMAPTAAGVPFGFGLVLVFMTVLFYFSMAFPPASVASAFAANNLMRYIMASVFPLFTVQMYERLHIDWATTLFAFIALAMVPVLFIFERYGPRMRAKSKYGYAAYFKKIALAKQKAEADAAAAGKAEGSETSKEKTEGVLANDA</sequence>
<evidence type="ECO:0000256" key="3">
    <source>
        <dbReference type="ARBA" id="ARBA00022989"/>
    </source>
</evidence>
<feature type="region of interest" description="Disordered" evidence="5">
    <location>
        <begin position="1"/>
        <end position="108"/>
    </location>
</feature>
<feature type="transmembrane region" description="Helical" evidence="6">
    <location>
        <begin position="439"/>
        <end position="459"/>
    </location>
</feature>
<dbReference type="GO" id="GO:0005886">
    <property type="term" value="C:plasma membrane"/>
    <property type="evidence" value="ECO:0007669"/>
    <property type="project" value="TreeGrafter"/>
</dbReference>
<dbReference type="InterPro" id="IPR020846">
    <property type="entry name" value="MFS_dom"/>
</dbReference>
<dbReference type="OMA" id="LMPETHK"/>
<proteinExistence type="predicted"/>
<dbReference type="InterPro" id="IPR011701">
    <property type="entry name" value="MFS"/>
</dbReference>
<keyword evidence="3 6" id="KW-1133">Transmembrane helix</keyword>
<dbReference type="Proteomes" id="UP000001997">
    <property type="component" value="Unassembled WGS sequence"/>
</dbReference>
<dbReference type="FunCoup" id="A5DKN7">
    <property type="interactions" value="57"/>
</dbReference>
<feature type="transmembrane region" description="Helical" evidence="6">
    <location>
        <begin position="492"/>
        <end position="510"/>
    </location>
</feature>
<feature type="region of interest" description="Disordered" evidence="5">
    <location>
        <begin position="640"/>
        <end position="661"/>
    </location>
</feature>
<dbReference type="VEuPathDB" id="FungiDB:PGUG_03838"/>
<name>A5DKN7_PICGU</name>
<evidence type="ECO:0000259" key="7">
    <source>
        <dbReference type="PROSITE" id="PS50850"/>
    </source>
</evidence>
<dbReference type="GeneID" id="5126315"/>
<feature type="transmembrane region" description="Helical" evidence="6">
    <location>
        <begin position="585"/>
        <end position="604"/>
    </location>
</feature>
<feature type="domain" description="Major facilitator superfamily (MFS) profile" evidence="7">
    <location>
        <begin position="176"/>
        <end position="611"/>
    </location>
</feature>
<accession>A5DKN7</accession>
<dbReference type="OrthoDB" id="3936150at2759"/>
<dbReference type="InParanoid" id="A5DKN7"/>
<dbReference type="Pfam" id="PF07690">
    <property type="entry name" value="MFS_1"/>
    <property type="match status" value="1"/>
</dbReference>
<dbReference type="KEGG" id="pgu:PGUG_03838"/>
<dbReference type="SUPFAM" id="SSF103473">
    <property type="entry name" value="MFS general substrate transporter"/>
    <property type="match status" value="1"/>
</dbReference>
<dbReference type="HOGENOM" id="CLU_008455_11_3_1"/>
<dbReference type="eggNOG" id="KOG0255">
    <property type="taxonomic scope" value="Eukaryota"/>
</dbReference>
<dbReference type="GO" id="GO:0015606">
    <property type="term" value="F:spermidine transmembrane transporter activity"/>
    <property type="evidence" value="ECO:0007669"/>
    <property type="project" value="TreeGrafter"/>
</dbReference>
<dbReference type="PROSITE" id="PS50850">
    <property type="entry name" value="MFS"/>
    <property type="match status" value="1"/>
</dbReference>
<gene>
    <name evidence="8" type="ORF">PGUG_03838</name>
</gene>
<dbReference type="AlphaFoldDB" id="A5DKN7"/>
<evidence type="ECO:0000256" key="1">
    <source>
        <dbReference type="ARBA" id="ARBA00004141"/>
    </source>
</evidence>
<feature type="transmembrane region" description="Helical" evidence="6">
    <location>
        <begin position="301"/>
        <end position="325"/>
    </location>
</feature>
<feature type="region of interest" description="Disordered" evidence="5">
    <location>
        <begin position="122"/>
        <end position="160"/>
    </location>
</feature>
<dbReference type="PANTHER" id="PTHR23502:SF38">
    <property type="entry name" value="POLYAMINE TRANSPORTER 4"/>
    <property type="match status" value="1"/>
</dbReference>
<feature type="compositionally biased region" description="Basic and acidic residues" evidence="5">
    <location>
        <begin position="129"/>
        <end position="143"/>
    </location>
</feature>
<feature type="transmembrane region" description="Helical" evidence="6">
    <location>
        <begin position="174"/>
        <end position="199"/>
    </location>
</feature>
<dbReference type="RefSeq" id="XP_001484457.2">
    <property type="nucleotide sequence ID" value="XM_001484407.1"/>
</dbReference>
<dbReference type="GO" id="GO:0000297">
    <property type="term" value="F:spermine transmembrane transporter activity"/>
    <property type="evidence" value="ECO:0007669"/>
    <property type="project" value="TreeGrafter"/>
</dbReference>
<feature type="transmembrane region" description="Helical" evidence="6">
    <location>
        <begin position="332"/>
        <end position="351"/>
    </location>
</feature>
<keyword evidence="2 6" id="KW-0812">Transmembrane</keyword>
<dbReference type="GO" id="GO:0140115">
    <property type="term" value="P:export across plasma membrane"/>
    <property type="evidence" value="ECO:0007669"/>
    <property type="project" value="UniProtKB-ARBA"/>
</dbReference>
<feature type="transmembrane region" description="Helical" evidence="6">
    <location>
        <begin position="241"/>
        <end position="260"/>
    </location>
</feature>
<evidence type="ECO:0000313" key="9">
    <source>
        <dbReference type="Proteomes" id="UP000001997"/>
    </source>
</evidence>
<dbReference type="InterPro" id="IPR005829">
    <property type="entry name" value="Sugar_transporter_CS"/>
</dbReference>
<dbReference type="FunFam" id="1.20.1250.20:FF:000011">
    <property type="entry name" value="MFS multidrug transporter, putative"/>
    <property type="match status" value="1"/>
</dbReference>
<dbReference type="GO" id="GO:0042908">
    <property type="term" value="P:xenobiotic transport"/>
    <property type="evidence" value="ECO:0007669"/>
    <property type="project" value="UniProtKB-ARBA"/>
</dbReference>
<dbReference type="PROSITE" id="PS00216">
    <property type="entry name" value="SUGAR_TRANSPORT_1"/>
    <property type="match status" value="1"/>
</dbReference>
<evidence type="ECO:0000256" key="2">
    <source>
        <dbReference type="ARBA" id="ARBA00022692"/>
    </source>
</evidence>
<protein>
    <recommendedName>
        <fullName evidence="7">Major facilitator superfamily (MFS) profile domain-containing protein</fullName>
    </recommendedName>
</protein>
<dbReference type="STRING" id="294746.A5DKN7"/>
<evidence type="ECO:0000256" key="6">
    <source>
        <dbReference type="SAM" id="Phobius"/>
    </source>
</evidence>
<feature type="transmembrane region" description="Helical" evidence="6">
    <location>
        <begin position="211"/>
        <end position="229"/>
    </location>
</feature>
<comment type="subcellular location">
    <subcellularLocation>
        <location evidence="1">Membrane</location>
        <topology evidence="1">Multi-pass membrane protein</topology>
    </subcellularLocation>
</comment>
<dbReference type="Gene3D" id="1.20.1250.20">
    <property type="entry name" value="MFS general substrate transporter like domains"/>
    <property type="match status" value="1"/>
</dbReference>
<reference evidence="8 9" key="1">
    <citation type="journal article" date="2009" name="Nature">
        <title>Evolution of pathogenicity and sexual reproduction in eight Candida genomes.</title>
        <authorList>
            <person name="Butler G."/>
            <person name="Rasmussen M.D."/>
            <person name="Lin M.F."/>
            <person name="Santos M.A."/>
            <person name="Sakthikumar S."/>
            <person name="Munro C.A."/>
            <person name="Rheinbay E."/>
            <person name="Grabherr M."/>
            <person name="Forche A."/>
            <person name="Reedy J.L."/>
            <person name="Agrafioti I."/>
            <person name="Arnaud M.B."/>
            <person name="Bates S."/>
            <person name="Brown A.J."/>
            <person name="Brunke S."/>
            <person name="Costanzo M.C."/>
            <person name="Fitzpatrick D.A."/>
            <person name="de Groot P.W."/>
            <person name="Harris D."/>
            <person name="Hoyer L.L."/>
            <person name="Hube B."/>
            <person name="Klis F.M."/>
            <person name="Kodira C."/>
            <person name="Lennard N."/>
            <person name="Logue M.E."/>
            <person name="Martin R."/>
            <person name="Neiman A.M."/>
            <person name="Nikolaou E."/>
            <person name="Quail M.A."/>
            <person name="Quinn J."/>
            <person name="Santos M.C."/>
            <person name="Schmitzberger F.F."/>
            <person name="Sherlock G."/>
            <person name="Shah P."/>
            <person name="Silverstein K.A."/>
            <person name="Skrzypek M.S."/>
            <person name="Soll D."/>
            <person name="Staggs R."/>
            <person name="Stansfield I."/>
            <person name="Stumpf M.P."/>
            <person name="Sudbery P.E."/>
            <person name="Srikantha T."/>
            <person name="Zeng Q."/>
            <person name="Berman J."/>
            <person name="Berriman M."/>
            <person name="Heitman J."/>
            <person name="Gow N.A."/>
            <person name="Lorenz M.C."/>
            <person name="Birren B.W."/>
            <person name="Kellis M."/>
            <person name="Cuomo C.A."/>
        </authorList>
    </citation>
    <scope>NUCLEOTIDE SEQUENCE [LARGE SCALE GENOMIC DNA]</scope>
    <source>
        <strain evidence="9">ATCC 6260 / CBS 566 / DSM 6381 / JCM 1539 / NBRC 10279 / NRRL Y-324</strain>
    </source>
</reference>
<evidence type="ECO:0000256" key="5">
    <source>
        <dbReference type="SAM" id="MobiDB-lite"/>
    </source>
</evidence>
<feature type="transmembrane region" description="Helical" evidence="6">
    <location>
        <begin position="267"/>
        <end position="289"/>
    </location>
</feature>
<dbReference type="PANTHER" id="PTHR23502">
    <property type="entry name" value="MAJOR FACILITATOR SUPERFAMILY"/>
    <property type="match status" value="1"/>
</dbReference>
<feature type="transmembrane region" description="Helical" evidence="6">
    <location>
        <begin position="401"/>
        <end position="427"/>
    </location>
</feature>
<evidence type="ECO:0000313" key="8">
    <source>
        <dbReference type="EMBL" id="EDK39740.2"/>
    </source>
</evidence>
<feature type="compositionally biased region" description="Basic and acidic residues" evidence="5">
    <location>
        <begin position="54"/>
        <end position="72"/>
    </location>
</feature>
<evidence type="ECO:0000256" key="4">
    <source>
        <dbReference type="ARBA" id="ARBA00023136"/>
    </source>
</evidence>